<accession>A0ACA9SU76</accession>
<proteinExistence type="predicted"/>
<gene>
    <name evidence="1" type="ORF">RPERSI_LOCUS35217</name>
</gene>
<organism evidence="1 2">
    <name type="scientific">Racocetra persica</name>
    <dbReference type="NCBI Taxonomy" id="160502"/>
    <lineage>
        <taxon>Eukaryota</taxon>
        <taxon>Fungi</taxon>
        <taxon>Fungi incertae sedis</taxon>
        <taxon>Mucoromycota</taxon>
        <taxon>Glomeromycotina</taxon>
        <taxon>Glomeromycetes</taxon>
        <taxon>Diversisporales</taxon>
        <taxon>Gigasporaceae</taxon>
        <taxon>Racocetra</taxon>
    </lineage>
</organism>
<comment type="caution">
    <text evidence="1">The sequence shown here is derived from an EMBL/GenBank/DDBJ whole genome shotgun (WGS) entry which is preliminary data.</text>
</comment>
<sequence>QLSDEARSDGQNSEKELDSDSTDSSCIMEIENDITNMIARSQSPDPEQDEAFRLLKLELDGKNKMIEELKQGIQVASANHVAESSEKDSLIESLNIRPDTSQKTKGLYIEEIEAAMKDKDYQIEVLAK</sequence>
<feature type="non-terminal residue" evidence="1">
    <location>
        <position position="128"/>
    </location>
</feature>
<protein>
    <submittedName>
        <fullName evidence="1">6875_t:CDS:1</fullName>
    </submittedName>
</protein>
<feature type="non-terminal residue" evidence="1">
    <location>
        <position position="1"/>
    </location>
</feature>
<reference evidence="1" key="1">
    <citation type="submission" date="2021-06" db="EMBL/GenBank/DDBJ databases">
        <authorList>
            <person name="Kallberg Y."/>
            <person name="Tangrot J."/>
            <person name="Rosling A."/>
        </authorList>
    </citation>
    <scope>NUCLEOTIDE SEQUENCE</scope>
    <source>
        <strain evidence="1">MA461A</strain>
    </source>
</reference>
<name>A0ACA9SU76_9GLOM</name>
<dbReference type="Proteomes" id="UP000789920">
    <property type="component" value="Unassembled WGS sequence"/>
</dbReference>
<evidence type="ECO:0000313" key="1">
    <source>
        <dbReference type="EMBL" id="CAG8848633.1"/>
    </source>
</evidence>
<keyword evidence="2" id="KW-1185">Reference proteome</keyword>
<evidence type="ECO:0000313" key="2">
    <source>
        <dbReference type="Proteomes" id="UP000789920"/>
    </source>
</evidence>
<dbReference type="EMBL" id="CAJVQC010161676">
    <property type="protein sequence ID" value="CAG8848633.1"/>
    <property type="molecule type" value="Genomic_DNA"/>
</dbReference>